<proteinExistence type="inferred from homology"/>
<dbReference type="GO" id="GO:0009845">
    <property type="term" value="P:seed germination"/>
    <property type="evidence" value="ECO:0007669"/>
    <property type="project" value="EnsemblPlants"/>
</dbReference>
<dbReference type="GO" id="GO:0010226">
    <property type="term" value="P:response to lithium ion"/>
    <property type="evidence" value="ECO:0007669"/>
    <property type="project" value="EnsemblPlants"/>
</dbReference>
<dbReference type="PANTHER" id="PTHR31174">
    <property type="entry name" value="SEED MATURATION FAMILY PROTEIN"/>
    <property type="match status" value="1"/>
</dbReference>
<dbReference type="GO" id="GO:0006873">
    <property type="term" value="P:intracellular monoatomic ion homeostasis"/>
    <property type="evidence" value="ECO:0007669"/>
    <property type="project" value="EnsemblPlants"/>
</dbReference>
<evidence type="ECO:0000313" key="4">
    <source>
        <dbReference type="EMBL" id="CAJ1958435.1"/>
    </source>
</evidence>
<name>A0AA86T144_9FABA</name>
<dbReference type="EMBL" id="OY731402">
    <property type="protein sequence ID" value="CAJ1958435.1"/>
    <property type="molecule type" value="Genomic_DNA"/>
</dbReference>
<dbReference type="InterPro" id="IPR007011">
    <property type="entry name" value="LEA_SMP_dom"/>
</dbReference>
<dbReference type="Gramene" id="rna-AYBTSS11_LOCUS17740">
    <property type="protein sequence ID" value="CAJ1958435.1"/>
    <property type="gene ID" value="gene-AYBTSS11_LOCUS17740"/>
</dbReference>
<dbReference type="Pfam" id="PF04927">
    <property type="entry name" value="SMP"/>
    <property type="match status" value="2"/>
</dbReference>
<gene>
    <name evidence="4" type="ORF">AYBTSS11_LOCUS17740</name>
</gene>
<organism evidence="4 5">
    <name type="scientific">Sphenostylis stenocarpa</name>
    <dbReference type="NCBI Taxonomy" id="92480"/>
    <lineage>
        <taxon>Eukaryota</taxon>
        <taxon>Viridiplantae</taxon>
        <taxon>Streptophyta</taxon>
        <taxon>Embryophyta</taxon>
        <taxon>Tracheophyta</taxon>
        <taxon>Spermatophyta</taxon>
        <taxon>Magnoliopsida</taxon>
        <taxon>eudicotyledons</taxon>
        <taxon>Gunneridae</taxon>
        <taxon>Pentapetalae</taxon>
        <taxon>rosids</taxon>
        <taxon>fabids</taxon>
        <taxon>Fabales</taxon>
        <taxon>Fabaceae</taxon>
        <taxon>Papilionoideae</taxon>
        <taxon>50 kb inversion clade</taxon>
        <taxon>NPAAA clade</taxon>
        <taxon>indigoferoid/millettioid clade</taxon>
        <taxon>Phaseoleae</taxon>
        <taxon>Sphenostylis</taxon>
    </lineage>
</organism>
<feature type="domain" description="SMP" evidence="3">
    <location>
        <begin position="58"/>
        <end position="115"/>
    </location>
</feature>
<keyword evidence="5" id="KW-1185">Reference proteome</keyword>
<evidence type="ECO:0000313" key="5">
    <source>
        <dbReference type="Proteomes" id="UP001189624"/>
    </source>
</evidence>
<dbReference type="Proteomes" id="UP001189624">
    <property type="component" value="Chromosome 5"/>
</dbReference>
<dbReference type="GO" id="GO:0005730">
    <property type="term" value="C:nucleolus"/>
    <property type="evidence" value="ECO:0007669"/>
    <property type="project" value="EnsemblPlants"/>
</dbReference>
<accession>A0AA86T144</accession>
<reference evidence="4" key="1">
    <citation type="submission" date="2023-10" db="EMBL/GenBank/DDBJ databases">
        <authorList>
            <person name="Domelevo Entfellner J.-B."/>
        </authorList>
    </citation>
    <scope>NUCLEOTIDE SEQUENCE</scope>
</reference>
<evidence type="ECO:0000256" key="2">
    <source>
        <dbReference type="ARBA" id="ARBA00022737"/>
    </source>
</evidence>
<comment type="similarity">
    <text evidence="1">Belongs to the LEA type SMP family.</text>
</comment>
<feature type="domain" description="SMP" evidence="3">
    <location>
        <begin position="123"/>
        <end position="179"/>
    </location>
</feature>
<keyword evidence="2" id="KW-0677">Repeat</keyword>
<dbReference type="AlphaFoldDB" id="A0AA86T144"/>
<sequence length="181" mass="19138">MSHDQPMKPQVDHEIPKYSDVTGVSTVNHSNVQEKCVQHQVPVVPTDIGSAAIDGDPITIGEALEAVAISAGDKAVDQNDAAEIRIAEIRASGEKSVRSGCLGEMAQEAATFNSQQMRVQDMTKLSDILTDATEKLPADRAVTREDAEAVYALEREAIEVAAEPGGVAASMATAANLNKLN</sequence>
<evidence type="ECO:0000259" key="3">
    <source>
        <dbReference type="Pfam" id="PF04927"/>
    </source>
</evidence>
<protein>
    <recommendedName>
        <fullName evidence="3">SMP domain-containing protein</fullName>
    </recommendedName>
</protein>
<dbReference type="InterPro" id="IPR042971">
    <property type="entry name" value="LEA_SMP"/>
</dbReference>
<evidence type="ECO:0000256" key="1">
    <source>
        <dbReference type="ARBA" id="ARBA00010733"/>
    </source>
</evidence>
<dbReference type="PANTHER" id="PTHR31174:SF31">
    <property type="entry name" value="LATE EMBRYOGENESIS ABUNDANT PROTEIN 3"/>
    <property type="match status" value="1"/>
</dbReference>